<name>A0A653BM73_CALMS</name>
<dbReference type="AlphaFoldDB" id="A0A653BM73"/>
<keyword evidence="2" id="KW-1185">Reference proteome</keyword>
<gene>
    <name evidence="1" type="ORF">CALMAC_LOCUS2215</name>
</gene>
<proteinExistence type="predicted"/>
<organism evidence="1 2">
    <name type="scientific">Callosobruchus maculatus</name>
    <name type="common">Southern cowpea weevil</name>
    <name type="synonym">Pulse bruchid</name>
    <dbReference type="NCBI Taxonomy" id="64391"/>
    <lineage>
        <taxon>Eukaryota</taxon>
        <taxon>Metazoa</taxon>
        <taxon>Ecdysozoa</taxon>
        <taxon>Arthropoda</taxon>
        <taxon>Hexapoda</taxon>
        <taxon>Insecta</taxon>
        <taxon>Pterygota</taxon>
        <taxon>Neoptera</taxon>
        <taxon>Endopterygota</taxon>
        <taxon>Coleoptera</taxon>
        <taxon>Polyphaga</taxon>
        <taxon>Cucujiformia</taxon>
        <taxon>Chrysomeloidea</taxon>
        <taxon>Chrysomelidae</taxon>
        <taxon>Bruchinae</taxon>
        <taxon>Bruchini</taxon>
        <taxon>Callosobruchus</taxon>
    </lineage>
</organism>
<sequence length="39" mass="4433">MFSKPVLSKGGVSCSPLQNASLWDKINLLSHCTAFYFRW</sequence>
<evidence type="ECO:0000313" key="1">
    <source>
        <dbReference type="EMBL" id="VEN36698.1"/>
    </source>
</evidence>
<dbReference type="EMBL" id="CAACVG010002616">
    <property type="protein sequence ID" value="VEN36698.1"/>
    <property type="molecule type" value="Genomic_DNA"/>
</dbReference>
<evidence type="ECO:0000313" key="2">
    <source>
        <dbReference type="Proteomes" id="UP000410492"/>
    </source>
</evidence>
<dbReference type="Proteomes" id="UP000410492">
    <property type="component" value="Unassembled WGS sequence"/>
</dbReference>
<reference evidence="1 2" key="1">
    <citation type="submission" date="2019-01" db="EMBL/GenBank/DDBJ databases">
        <authorList>
            <person name="Sayadi A."/>
        </authorList>
    </citation>
    <scope>NUCLEOTIDE SEQUENCE [LARGE SCALE GENOMIC DNA]</scope>
</reference>
<protein>
    <submittedName>
        <fullName evidence="1">Uncharacterized protein</fullName>
    </submittedName>
</protein>
<accession>A0A653BM73</accession>